<evidence type="ECO:0000313" key="4">
    <source>
        <dbReference type="Proteomes" id="UP000011200"/>
    </source>
</evidence>
<dbReference type="SUPFAM" id="SSF56112">
    <property type="entry name" value="Protein kinase-like (PK-like)"/>
    <property type="match status" value="1"/>
</dbReference>
<evidence type="ECO:0000256" key="1">
    <source>
        <dbReference type="SAM" id="MobiDB-lite"/>
    </source>
</evidence>
<dbReference type="Pfam" id="PF01636">
    <property type="entry name" value="APH"/>
    <property type="match status" value="1"/>
</dbReference>
<dbReference type="PANTHER" id="PTHR47829:SF1">
    <property type="entry name" value="HAD FAMILY PHOSPHATASE"/>
    <property type="match status" value="1"/>
</dbReference>
<accession>A0A2U9PRA2</accession>
<dbReference type="EMBL" id="CP027541">
    <property type="protein sequence ID" value="AWT54297.1"/>
    <property type="molecule type" value="Genomic_DNA"/>
</dbReference>
<dbReference type="InterPro" id="IPR052898">
    <property type="entry name" value="ACAD10-like"/>
</dbReference>
<keyword evidence="3" id="KW-0808">Transferase</keyword>
<organism evidence="3 4">
    <name type="scientific">Mycolicibacterium smegmatis (strain MKD8)</name>
    <name type="common">Mycobacterium smegmatis</name>
    <dbReference type="NCBI Taxonomy" id="1214915"/>
    <lineage>
        <taxon>Bacteria</taxon>
        <taxon>Bacillati</taxon>
        <taxon>Actinomycetota</taxon>
        <taxon>Actinomycetes</taxon>
        <taxon>Mycobacteriales</taxon>
        <taxon>Mycobacteriaceae</taxon>
        <taxon>Mycolicibacterium</taxon>
    </lineage>
</organism>
<dbReference type="GO" id="GO:0016740">
    <property type="term" value="F:transferase activity"/>
    <property type="evidence" value="ECO:0007669"/>
    <property type="project" value="UniProtKB-KW"/>
</dbReference>
<dbReference type="Proteomes" id="UP000011200">
    <property type="component" value="Chromosome"/>
</dbReference>
<proteinExistence type="predicted"/>
<feature type="domain" description="Aminoglycoside phosphotransferase" evidence="2">
    <location>
        <begin position="32"/>
        <end position="258"/>
    </location>
</feature>
<dbReference type="InterPro" id="IPR002575">
    <property type="entry name" value="Aminoglycoside_PTrfase"/>
</dbReference>
<reference evidence="3 4" key="1">
    <citation type="journal article" date="2013" name="Genome Announc.">
        <title>Draft genome sequence of MKD8, a conjugal recipient Mycobacterium smegmatis strain.</title>
        <authorList>
            <person name="Gray T.A."/>
            <person name="Palumbo M.J."/>
            <person name="Derbyshire K.M."/>
        </authorList>
    </citation>
    <scope>NUCLEOTIDE SEQUENCE [LARGE SCALE GENOMIC DNA]</scope>
    <source>
        <strain evidence="3 4">MKD8</strain>
    </source>
</reference>
<dbReference type="AlphaFoldDB" id="A0A2U9PRA2"/>
<reference evidence="4" key="2">
    <citation type="submission" date="2018-03" db="EMBL/GenBank/DDBJ databases">
        <authorList>
            <person name="Derbyshire K."/>
            <person name="Gray T.A."/>
            <person name="Champion M."/>
        </authorList>
    </citation>
    <scope>NUCLEOTIDE SEQUENCE [LARGE SCALE GENOMIC DNA]</scope>
    <source>
        <strain evidence="4">MKD8</strain>
    </source>
</reference>
<dbReference type="RefSeq" id="WP_003894764.1">
    <property type="nucleotide sequence ID" value="NZ_CP027541.1"/>
</dbReference>
<dbReference type="PANTHER" id="PTHR47829">
    <property type="entry name" value="HYDROLASE, PUTATIVE (AFU_ORTHOLOGUE AFUA_1G12880)-RELATED"/>
    <property type="match status" value="1"/>
</dbReference>
<gene>
    <name evidence="3" type="ORF">D806_033250</name>
</gene>
<dbReference type="Gene3D" id="3.30.200.20">
    <property type="entry name" value="Phosphorylase Kinase, domain 1"/>
    <property type="match status" value="1"/>
</dbReference>
<evidence type="ECO:0000259" key="2">
    <source>
        <dbReference type="Pfam" id="PF01636"/>
    </source>
</evidence>
<feature type="region of interest" description="Disordered" evidence="1">
    <location>
        <begin position="19"/>
        <end position="39"/>
    </location>
</feature>
<dbReference type="InterPro" id="IPR041726">
    <property type="entry name" value="ACAD10_11_N"/>
</dbReference>
<sequence length="346" mass="36858">MTAGHTLTAADLHAVAAQMRQAGEPPAGPLSATPLTGGRSNLTYRLDDGASSWVLRTPPRHGRTPSAHDVTREFTVTRALVGTGVPVAHPVLLCEDESVLGVPFLLARFAPGLSVQTRTQLDKLAGDTVSEMVRALLDALVALHSVDYTAVGLADFGRPAGYAQRQIRRWTQQWTHVGDPNLTPLAEQLSTRLASIDFAQDFTGIVHGDYRIDNTLIGIGERSCAVRINAIVDWELSTIGDPTADVAMMCVYRHPALDLVLGFPSAWASPGLPGADDLAAAYERSSGRSLRQWDAHMALGYFKLAVIAAGIDHRYRAGAAHGAGFDTAATAVQPLLEAGMGRFAAH</sequence>
<dbReference type="Gene3D" id="3.90.1200.10">
    <property type="match status" value="1"/>
</dbReference>
<name>A0A2U9PRA2_MYCSE</name>
<protein>
    <submittedName>
        <fullName evidence="3">Phosphotransferase enzyme family protein</fullName>
    </submittedName>
</protein>
<evidence type="ECO:0000313" key="3">
    <source>
        <dbReference type="EMBL" id="AWT54297.1"/>
    </source>
</evidence>
<dbReference type="InterPro" id="IPR011009">
    <property type="entry name" value="Kinase-like_dom_sf"/>
</dbReference>
<dbReference type="CDD" id="cd05154">
    <property type="entry name" value="ACAD10_11_N-like"/>
    <property type="match status" value="1"/>
</dbReference>